<organism evidence="1">
    <name type="scientific">Anthurium amnicola</name>
    <dbReference type="NCBI Taxonomy" id="1678845"/>
    <lineage>
        <taxon>Eukaryota</taxon>
        <taxon>Viridiplantae</taxon>
        <taxon>Streptophyta</taxon>
        <taxon>Embryophyta</taxon>
        <taxon>Tracheophyta</taxon>
        <taxon>Spermatophyta</taxon>
        <taxon>Magnoliopsida</taxon>
        <taxon>Liliopsida</taxon>
        <taxon>Araceae</taxon>
        <taxon>Pothoideae</taxon>
        <taxon>Potheae</taxon>
        <taxon>Anthurium</taxon>
    </lineage>
</organism>
<reference evidence="1" key="1">
    <citation type="submission" date="2015-07" db="EMBL/GenBank/DDBJ databases">
        <title>Transcriptome Assembly of Anthurium amnicola.</title>
        <authorList>
            <person name="Suzuki J."/>
        </authorList>
    </citation>
    <scope>NUCLEOTIDE SEQUENCE</scope>
</reference>
<accession>A0A1D1XWE1</accession>
<name>A0A1D1XWE1_9ARAE</name>
<gene>
    <name evidence="1" type="primary">prfA_40</name>
    <name evidence="1" type="ORF">g.5171</name>
</gene>
<proteinExistence type="predicted"/>
<dbReference type="AlphaFoldDB" id="A0A1D1XWE1"/>
<sequence>MVVFLLRVLLWAVGELANVVSLAVFRAAGCLIVLAVQAVKAPARAADGMLGQVGSLLRSGLEHLVGLLMDTLLSLLSNAFDLLVDTVTGSFSLTASAAWELVEKTRAMMEGLSEVFPEAFAGIAEMVGKVTGDLWNNFRDAVEYVASNI</sequence>
<protein>
    <submittedName>
        <fullName evidence="1">Peptide chain release factor 1</fullName>
    </submittedName>
</protein>
<dbReference type="EMBL" id="GDJX01021221">
    <property type="protein sequence ID" value="JAT46715.1"/>
    <property type="molecule type" value="Transcribed_RNA"/>
</dbReference>
<evidence type="ECO:0000313" key="1">
    <source>
        <dbReference type="EMBL" id="JAT46715.1"/>
    </source>
</evidence>